<keyword evidence="2" id="KW-0472">Membrane</keyword>
<protein>
    <submittedName>
        <fullName evidence="4">RGS domain-containing protein</fullName>
    </submittedName>
</protein>
<feature type="compositionally biased region" description="Low complexity" evidence="1">
    <location>
        <begin position="168"/>
        <end position="208"/>
    </location>
</feature>
<feature type="region of interest" description="Disordered" evidence="1">
    <location>
        <begin position="152"/>
        <end position="248"/>
    </location>
</feature>
<keyword evidence="3" id="KW-1185">Reference proteome</keyword>
<keyword evidence="2" id="KW-0812">Transmembrane</keyword>
<dbReference type="WBParaSite" id="Pan_g6957.t1">
    <property type="protein sequence ID" value="Pan_g6957.t1"/>
    <property type="gene ID" value="Pan_g6957"/>
</dbReference>
<evidence type="ECO:0000313" key="3">
    <source>
        <dbReference type="Proteomes" id="UP000492821"/>
    </source>
</evidence>
<organism evidence="3 4">
    <name type="scientific">Panagrellus redivivus</name>
    <name type="common">Microworm</name>
    <dbReference type="NCBI Taxonomy" id="6233"/>
    <lineage>
        <taxon>Eukaryota</taxon>
        <taxon>Metazoa</taxon>
        <taxon>Ecdysozoa</taxon>
        <taxon>Nematoda</taxon>
        <taxon>Chromadorea</taxon>
        <taxon>Rhabditida</taxon>
        <taxon>Tylenchina</taxon>
        <taxon>Panagrolaimomorpha</taxon>
        <taxon>Panagrolaimoidea</taxon>
        <taxon>Panagrolaimidae</taxon>
        <taxon>Panagrellus</taxon>
    </lineage>
</organism>
<evidence type="ECO:0000256" key="2">
    <source>
        <dbReference type="SAM" id="Phobius"/>
    </source>
</evidence>
<reference evidence="4" key="2">
    <citation type="submission" date="2020-10" db="UniProtKB">
        <authorList>
            <consortium name="WormBaseParasite"/>
        </authorList>
    </citation>
    <scope>IDENTIFICATION</scope>
</reference>
<feature type="transmembrane region" description="Helical" evidence="2">
    <location>
        <begin position="122"/>
        <end position="144"/>
    </location>
</feature>
<feature type="compositionally biased region" description="Basic and acidic residues" evidence="1">
    <location>
        <begin position="211"/>
        <end position="220"/>
    </location>
</feature>
<reference evidence="3" key="1">
    <citation type="journal article" date="2013" name="Genetics">
        <title>The draft genome and transcriptome of Panagrellus redivivus are shaped by the harsh demands of a free-living lifestyle.</title>
        <authorList>
            <person name="Srinivasan J."/>
            <person name="Dillman A.R."/>
            <person name="Macchietto M.G."/>
            <person name="Heikkinen L."/>
            <person name="Lakso M."/>
            <person name="Fracchia K.M."/>
            <person name="Antoshechkin I."/>
            <person name="Mortazavi A."/>
            <person name="Wong G."/>
            <person name="Sternberg P.W."/>
        </authorList>
    </citation>
    <scope>NUCLEOTIDE SEQUENCE [LARGE SCALE GENOMIC DNA]</scope>
    <source>
        <strain evidence="3">MT8872</strain>
    </source>
</reference>
<keyword evidence="2" id="KW-1133">Transmembrane helix</keyword>
<name>A0A7E5A0A8_PANRE</name>
<feature type="region of interest" description="Disordered" evidence="1">
    <location>
        <begin position="94"/>
        <end position="115"/>
    </location>
</feature>
<evidence type="ECO:0000256" key="1">
    <source>
        <dbReference type="SAM" id="MobiDB-lite"/>
    </source>
</evidence>
<dbReference type="AlphaFoldDB" id="A0A7E5A0A8"/>
<proteinExistence type="predicted"/>
<sequence>MLCYAAKSTSDVSGQYRNVDERCPAGSCKIFLNPQLTDSSVGLLLKTDDSNIIGTFDNVSAKYCPLKMAKNHLNFDVIELPKCTVVMNGASLPKSRLKDGKNDEEAADDDSEAQEGKKGTNWILIGCGAVSSLVISVSGLWLMAYCTNRCKNKKHAQKPKPSQKSRRIPAAATSPAIAATSPSVQPTSPTTLPTVSPSAAKTPAKSPAENPKQEVDEKPKIVPVLKPNTPPVTASKAAKTPEAEPYDVSRAMENAPKSLQANGLLKMGGSAVLKEIRRHYSTKPYRQSAIEELEFYLLIVSQAYIEVHGFLKQARQLLCKHGAVFERGKWRSFNETTRRYIAKASTPGYVCWYAFACEYGGEIQISDEVKAEAIFEKLSAPALLTVFFREDLKDQIRRSAYAYMRRHFKKVHDKVPEMTLYSLPYPLCLLPDLKKKDEKAFNESANDITYSTPLEQINQRIKDDTTVEERLTDETQVSCSDGKERLKTLSTEVLGSQTSAPTTVKMD</sequence>
<evidence type="ECO:0000313" key="4">
    <source>
        <dbReference type="WBParaSite" id="Pan_g6957.t1"/>
    </source>
</evidence>
<feature type="compositionally biased region" description="Basic residues" evidence="1">
    <location>
        <begin position="152"/>
        <end position="167"/>
    </location>
</feature>
<dbReference type="Proteomes" id="UP000492821">
    <property type="component" value="Unassembled WGS sequence"/>
</dbReference>
<accession>A0A7E5A0A8</accession>